<feature type="region of interest" description="Disordered" evidence="1">
    <location>
        <begin position="19"/>
        <end position="49"/>
    </location>
</feature>
<organism evidence="2 3">
    <name type="scientific">Portunus trituberculatus</name>
    <name type="common">Swimming crab</name>
    <name type="synonym">Neptunus trituberculatus</name>
    <dbReference type="NCBI Taxonomy" id="210409"/>
    <lineage>
        <taxon>Eukaryota</taxon>
        <taxon>Metazoa</taxon>
        <taxon>Ecdysozoa</taxon>
        <taxon>Arthropoda</taxon>
        <taxon>Crustacea</taxon>
        <taxon>Multicrustacea</taxon>
        <taxon>Malacostraca</taxon>
        <taxon>Eumalacostraca</taxon>
        <taxon>Eucarida</taxon>
        <taxon>Decapoda</taxon>
        <taxon>Pleocyemata</taxon>
        <taxon>Brachyura</taxon>
        <taxon>Eubrachyura</taxon>
        <taxon>Portunoidea</taxon>
        <taxon>Portunidae</taxon>
        <taxon>Portuninae</taxon>
        <taxon>Portunus</taxon>
    </lineage>
</organism>
<protein>
    <submittedName>
        <fullName evidence="2">Uncharacterized protein</fullName>
    </submittedName>
</protein>
<evidence type="ECO:0000313" key="3">
    <source>
        <dbReference type="Proteomes" id="UP000324222"/>
    </source>
</evidence>
<dbReference type="EMBL" id="VSRR010010302">
    <property type="protein sequence ID" value="MPC51625.1"/>
    <property type="molecule type" value="Genomic_DNA"/>
</dbReference>
<dbReference type="Proteomes" id="UP000324222">
    <property type="component" value="Unassembled WGS sequence"/>
</dbReference>
<gene>
    <name evidence="2" type="ORF">E2C01_045475</name>
</gene>
<keyword evidence="3" id="KW-1185">Reference proteome</keyword>
<name>A0A5B7G2D9_PORTR</name>
<feature type="compositionally biased region" description="Basic and acidic residues" evidence="1">
    <location>
        <begin position="19"/>
        <end position="28"/>
    </location>
</feature>
<feature type="compositionally biased region" description="Basic and acidic residues" evidence="1">
    <location>
        <begin position="40"/>
        <end position="49"/>
    </location>
</feature>
<comment type="caution">
    <text evidence="2">The sequence shown here is derived from an EMBL/GenBank/DDBJ whole genome shotgun (WGS) entry which is preliminary data.</text>
</comment>
<dbReference type="AlphaFoldDB" id="A0A5B7G2D9"/>
<proteinExistence type="predicted"/>
<sequence length="180" mass="20423">MPGLREWRWEWSERAEGRQVGDGGERMEAGGWLRGGCGGDKSEVGDRGPEAGRNLHGRWFLVCRKLWRRRNGRRCRSVRVPCEQRGRHRPQNYERREARHSVTLQREAHTREQFQFPGGCFGDASELSSKGAMNIVCGGRVGVSPTASIYRTVVPLTGSIRKFMEEGEEAADKSSLHKQQ</sequence>
<evidence type="ECO:0000313" key="2">
    <source>
        <dbReference type="EMBL" id="MPC51625.1"/>
    </source>
</evidence>
<accession>A0A5B7G2D9</accession>
<evidence type="ECO:0000256" key="1">
    <source>
        <dbReference type="SAM" id="MobiDB-lite"/>
    </source>
</evidence>
<reference evidence="2 3" key="1">
    <citation type="submission" date="2019-05" db="EMBL/GenBank/DDBJ databases">
        <title>Another draft genome of Portunus trituberculatus and its Hox gene families provides insights of decapod evolution.</title>
        <authorList>
            <person name="Jeong J.-H."/>
            <person name="Song I."/>
            <person name="Kim S."/>
            <person name="Choi T."/>
            <person name="Kim D."/>
            <person name="Ryu S."/>
            <person name="Kim W."/>
        </authorList>
    </citation>
    <scope>NUCLEOTIDE SEQUENCE [LARGE SCALE GENOMIC DNA]</scope>
    <source>
        <tissue evidence="2">Muscle</tissue>
    </source>
</reference>